<dbReference type="PANTHER" id="PTHR48079:SF6">
    <property type="entry name" value="NAD(P)-BINDING DOMAIN-CONTAINING PROTEIN-RELATED"/>
    <property type="match status" value="1"/>
</dbReference>
<gene>
    <name evidence="2" type="ORF">GLOTRDRAFT_140428</name>
</gene>
<dbReference type="InterPro" id="IPR036291">
    <property type="entry name" value="NAD(P)-bd_dom_sf"/>
</dbReference>
<accession>S7RJK2</accession>
<dbReference type="EMBL" id="KB469307">
    <property type="protein sequence ID" value="EPQ52814.1"/>
    <property type="molecule type" value="Genomic_DNA"/>
</dbReference>
<dbReference type="OMA" id="PSTFIHT"/>
<dbReference type="OrthoDB" id="10262413at2759"/>
<dbReference type="GO" id="GO:0005737">
    <property type="term" value="C:cytoplasm"/>
    <property type="evidence" value="ECO:0007669"/>
    <property type="project" value="TreeGrafter"/>
</dbReference>
<dbReference type="STRING" id="670483.S7RJK2"/>
<evidence type="ECO:0000313" key="3">
    <source>
        <dbReference type="Proteomes" id="UP000030669"/>
    </source>
</evidence>
<dbReference type="GO" id="GO:0004029">
    <property type="term" value="F:aldehyde dehydrogenase (NAD+) activity"/>
    <property type="evidence" value="ECO:0007669"/>
    <property type="project" value="TreeGrafter"/>
</dbReference>
<dbReference type="Gene3D" id="3.40.50.720">
    <property type="entry name" value="NAD(P)-binding Rossmann-like Domain"/>
    <property type="match status" value="1"/>
</dbReference>
<dbReference type="PANTHER" id="PTHR48079">
    <property type="entry name" value="PROTEIN YEEZ"/>
    <property type="match status" value="1"/>
</dbReference>
<dbReference type="Pfam" id="PF13460">
    <property type="entry name" value="NAD_binding_10"/>
    <property type="match status" value="1"/>
</dbReference>
<keyword evidence="3" id="KW-1185">Reference proteome</keyword>
<dbReference type="RefSeq" id="XP_007869065.1">
    <property type="nucleotide sequence ID" value="XM_007870874.1"/>
</dbReference>
<protein>
    <submittedName>
        <fullName evidence="2">NAD P-binding protein</fullName>
    </submittedName>
</protein>
<evidence type="ECO:0000259" key="1">
    <source>
        <dbReference type="Pfam" id="PF13460"/>
    </source>
</evidence>
<sequence>MTVQTLHIFITGATGYIGGTILTRLLKHPKSDSFKITAIVRNPEKAKQLKSLGVKVEIGSHSDPEKVEALAAEADVVFEAADVDDLGGTQAVLRGLKKRHEKTGQVPILIHTSGTAVLCDNASGLHDSNTVYSDASVEQIESLAPSQPHREVDLAVVGADQQGYLRSYIVLPALIWGLATGPLVDIGVQNPHSQQIPLTIRSGLKRGKAVIVGEGKNFWPNVNIEELGDLYMIIFNKALNDAQRLPHGREGFYFGASDEHRFADIYKTVAKALYEAGKVSSPDPAPLEKDEVEKYFGTELMATTVMGGNSRCRADRSLSIGWTPKKGTKEMLASIKPEVETILKESQ</sequence>
<dbReference type="Proteomes" id="UP000030669">
    <property type="component" value="Unassembled WGS sequence"/>
</dbReference>
<dbReference type="HOGENOM" id="CLU_007383_12_1_1"/>
<evidence type="ECO:0000313" key="2">
    <source>
        <dbReference type="EMBL" id="EPQ52814.1"/>
    </source>
</evidence>
<dbReference type="InterPro" id="IPR051783">
    <property type="entry name" value="NAD(P)-dependent_oxidoreduct"/>
</dbReference>
<dbReference type="AlphaFoldDB" id="S7RJK2"/>
<organism evidence="2 3">
    <name type="scientific">Gloeophyllum trabeum (strain ATCC 11539 / FP-39264 / Madison 617)</name>
    <name type="common">Brown rot fungus</name>
    <dbReference type="NCBI Taxonomy" id="670483"/>
    <lineage>
        <taxon>Eukaryota</taxon>
        <taxon>Fungi</taxon>
        <taxon>Dikarya</taxon>
        <taxon>Basidiomycota</taxon>
        <taxon>Agaricomycotina</taxon>
        <taxon>Agaricomycetes</taxon>
        <taxon>Gloeophyllales</taxon>
        <taxon>Gloeophyllaceae</taxon>
        <taxon>Gloeophyllum</taxon>
    </lineage>
</organism>
<reference evidence="2 3" key="1">
    <citation type="journal article" date="2012" name="Science">
        <title>The Paleozoic origin of enzymatic lignin decomposition reconstructed from 31 fungal genomes.</title>
        <authorList>
            <person name="Floudas D."/>
            <person name="Binder M."/>
            <person name="Riley R."/>
            <person name="Barry K."/>
            <person name="Blanchette R.A."/>
            <person name="Henrissat B."/>
            <person name="Martinez A.T."/>
            <person name="Otillar R."/>
            <person name="Spatafora J.W."/>
            <person name="Yadav J.S."/>
            <person name="Aerts A."/>
            <person name="Benoit I."/>
            <person name="Boyd A."/>
            <person name="Carlson A."/>
            <person name="Copeland A."/>
            <person name="Coutinho P.M."/>
            <person name="de Vries R.P."/>
            <person name="Ferreira P."/>
            <person name="Findley K."/>
            <person name="Foster B."/>
            <person name="Gaskell J."/>
            <person name="Glotzer D."/>
            <person name="Gorecki P."/>
            <person name="Heitman J."/>
            <person name="Hesse C."/>
            <person name="Hori C."/>
            <person name="Igarashi K."/>
            <person name="Jurgens J.A."/>
            <person name="Kallen N."/>
            <person name="Kersten P."/>
            <person name="Kohler A."/>
            <person name="Kuees U."/>
            <person name="Kumar T.K.A."/>
            <person name="Kuo A."/>
            <person name="LaButti K."/>
            <person name="Larrondo L.F."/>
            <person name="Lindquist E."/>
            <person name="Ling A."/>
            <person name="Lombard V."/>
            <person name="Lucas S."/>
            <person name="Lundell T."/>
            <person name="Martin R."/>
            <person name="McLaughlin D.J."/>
            <person name="Morgenstern I."/>
            <person name="Morin E."/>
            <person name="Murat C."/>
            <person name="Nagy L.G."/>
            <person name="Nolan M."/>
            <person name="Ohm R.A."/>
            <person name="Patyshakuliyeva A."/>
            <person name="Rokas A."/>
            <person name="Ruiz-Duenas F.J."/>
            <person name="Sabat G."/>
            <person name="Salamov A."/>
            <person name="Samejima M."/>
            <person name="Schmutz J."/>
            <person name="Slot J.C."/>
            <person name="St John F."/>
            <person name="Stenlid J."/>
            <person name="Sun H."/>
            <person name="Sun S."/>
            <person name="Syed K."/>
            <person name="Tsang A."/>
            <person name="Wiebenga A."/>
            <person name="Young D."/>
            <person name="Pisabarro A."/>
            <person name="Eastwood D.C."/>
            <person name="Martin F."/>
            <person name="Cullen D."/>
            <person name="Grigoriev I.V."/>
            <person name="Hibbett D.S."/>
        </authorList>
    </citation>
    <scope>NUCLEOTIDE SEQUENCE [LARGE SCALE GENOMIC DNA]</scope>
    <source>
        <strain evidence="2 3">ATCC 11539</strain>
    </source>
</reference>
<dbReference type="KEGG" id="gtr:GLOTRDRAFT_140428"/>
<dbReference type="eggNOG" id="KOG1502">
    <property type="taxonomic scope" value="Eukaryota"/>
</dbReference>
<dbReference type="InterPro" id="IPR016040">
    <property type="entry name" value="NAD(P)-bd_dom"/>
</dbReference>
<name>S7RJK2_GLOTA</name>
<dbReference type="SUPFAM" id="SSF51735">
    <property type="entry name" value="NAD(P)-binding Rossmann-fold domains"/>
    <property type="match status" value="1"/>
</dbReference>
<dbReference type="GeneID" id="19304520"/>
<proteinExistence type="predicted"/>
<feature type="domain" description="NAD(P)-binding" evidence="1">
    <location>
        <begin position="12"/>
        <end position="96"/>
    </location>
</feature>